<gene>
    <name evidence="6" type="ORF">FX987_02869</name>
</gene>
<sequence>MSRIRLKKYLYGGIQFVSIVDENDCPLDVYAAAYINSVLSRKAFNTTVRYSNELLFALCYFTNRSIDLTARVANGRLVSYPEYLSFFDFCHHQKSAPLEPNVIPFLGVEDKHLRNAMTANLRAFSKVSPETIQGRVRRLRQYLEWLFDEFHGGKVVTDEVEDRFHKLISKLKLDEQSFGRNSDFNPVSTTDSVIPDSVFESLQEMILPKSKHNPFKSSKVRNYLIVSLLEQTGIRRGALAKLKISDCRFHGSYDRISIYRSRGADVTDPRLEKPNQKTRSHEAIVNRSLMEQIKFYIDHIRPQFNQCNTHDFIFVSEKNSKGTAGLPISLKTINNIFNKLSNSLNFQVHPHLLRHKWNEKFDAAGEEQNVERPLLEDMRRNAMGWSPNSTMGQTYNDKAIQRHTVEMMRKHQELVEQKNEGK</sequence>
<dbReference type="PANTHER" id="PTHR30349">
    <property type="entry name" value="PHAGE INTEGRASE-RELATED"/>
    <property type="match status" value="1"/>
</dbReference>
<feature type="domain" description="Tyr recombinase" evidence="5">
    <location>
        <begin position="188"/>
        <end position="409"/>
    </location>
</feature>
<proteinExistence type="inferred from homology"/>
<keyword evidence="7" id="KW-1185">Reference proteome</keyword>
<keyword evidence="3" id="KW-0238">DNA-binding</keyword>
<dbReference type="PANTHER" id="PTHR30349:SF41">
    <property type="entry name" value="INTEGRASE_RECOMBINASE PROTEIN MJ0367-RELATED"/>
    <property type="match status" value="1"/>
</dbReference>
<dbReference type="Pfam" id="PF00589">
    <property type="entry name" value="Phage_integrase"/>
    <property type="match status" value="1"/>
</dbReference>
<evidence type="ECO:0000313" key="6">
    <source>
        <dbReference type="EMBL" id="QKS25081.1"/>
    </source>
</evidence>
<dbReference type="GO" id="GO:0006310">
    <property type="term" value="P:DNA recombination"/>
    <property type="evidence" value="ECO:0007669"/>
    <property type="project" value="UniProtKB-KW"/>
</dbReference>
<dbReference type="InterPro" id="IPR013762">
    <property type="entry name" value="Integrase-like_cat_sf"/>
</dbReference>
<protein>
    <submittedName>
        <fullName evidence="6">Tyrosine recombinase XerC</fullName>
    </submittedName>
</protein>
<organism evidence="6 7">
    <name type="scientific">Vreelandella titanicae</name>
    <dbReference type="NCBI Taxonomy" id="664683"/>
    <lineage>
        <taxon>Bacteria</taxon>
        <taxon>Pseudomonadati</taxon>
        <taxon>Pseudomonadota</taxon>
        <taxon>Gammaproteobacteria</taxon>
        <taxon>Oceanospirillales</taxon>
        <taxon>Halomonadaceae</taxon>
        <taxon>Vreelandella</taxon>
    </lineage>
</organism>
<reference evidence="6 7" key="1">
    <citation type="submission" date="2019-12" db="EMBL/GenBank/DDBJ databases">
        <title>Genome sequencing and assembly of endphytes of Porphyra tenera.</title>
        <authorList>
            <person name="Park J.M."/>
            <person name="Shin R."/>
            <person name="Jo S.H."/>
        </authorList>
    </citation>
    <scope>NUCLEOTIDE SEQUENCE [LARGE SCALE GENOMIC DNA]</scope>
    <source>
        <strain evidence="6 7">GPM3</strain>
    </source>
</reference>
<dbReference type="SUPFAM" id="SSF56349">
    <property type="entry name" value="DNA breaking-rejoining enzymes"/>
    <property type="match status" value="1"/>
</dbReference>
<dbReference type="InterPro" id="IPR011010">
    <property type="entry name" value="DNA_brk_join_enz"/>
</dbReference>
<dbReference type="EMBL" id="CP054580">
    <property type="protein sequence ID" value="QKS25081.1"/>
    <property type="molecule type" value="Genomic_DNA"/>
</dbReference>
<name>A0AAP9NNH4_9GAMM</name>
<evidence type="ECO:0000313" key="7">
    <source>
        <dbReference type="Proteomes" id="UP000509761"/>
    </source>
</evidence>
<dbReference type="InterPro" id="IPR050090">
    <property type="entry name" value="Tyrosine_recombinase_XerCD"/>
</dbReference>
<dbReference type="PROSITE" id="PS51898">
    <property type="entry name" value="TYR_RECOMBINASE"/>
    <property type="match status" value="1"/>
</dbReference>
<evidence type="ECO:0000259" key="5">
    <source>
        <dbReference type="PROSITE" id="PS51898"/>
    </source>
</evidence>
<evidence type="ECO:0000256" key="4">
    <source>
        <dbReference type="ARBA" id="ARBA00023172"/>
    </source>
</evidence>
<comment type="similarity">
    <text evidence="1">Belongs to the 'phage' integrase family.</text>
</comment>
<dbReference type="GO" id="GO:0003677">
    <property type="term" value="F:DNA binding"/>
    <property type="evidence" value="ECO:0007669"/>
    <property type="project" value="UniProtKB-KW"/>
</dbReference>
<keyword evidence="2" id="KW-0229">DNA integration</keyword>
<dbReference type="AlphaFoldDB" id="A0AAP9NNH4"/>
<dbReference type="GO" id="GO:0015074">
    <property type="term" value="P:DNA integration"/>
    <property type="evidence" value="ECO:0007669"/>
    <property type="project" value="UniProtKB-KW"/>
</dbReference>
<dbReference type="InterPro" id="IPR002104">
    <property type="entry name" value="Integrase_catalytic"/>
</dbReference>
<dbReference type="Proteomes" id="UP000509761">
    <property type="component" value="Chromosome"/>
</dbReference>
<evidence type="ECO:0000256" key="1">
    <source>
        <dbReference type="ARBA" id="ARBA00008857"/>
    </source>
</evidence>
<keyword evidence="4" id="KW-0233">DNA recombination</keyword>
<evidence type="ECO:0000256" key="3">
    <source>
        <dbReference type="ARBA" id="ARBA00023125"/>
    </source>
</evidence>
<evidence type="ECO:0000256" key="2">
    <source>
        <dbReference type="ARBA" id="ARBA00022908"/>
    </source>
</evidence>
<dbReference type="Gene3D" id="1.10.443.10">
    <property type="entry name" value="Intergrase catalytic core"/>
    <property type="match status" value="1"/>
</dbReference>
<accession>A0AAP9NNH4</accession>
<dbReference type="CDD" id="cd00397">
    <property type="entry name" value="DNA_BRE_C"/>
    <property type="match status" value="1"/>
</dbReference>